<comment type="caution">
    <text evidence="1">The sequence shown here is derived from an EMBL/GenBank/DDBJ whole genome shotgun (WGS) entry which is preliminary data.</text>
</comment>
<dbReference type="AlphaFoldDB" id="A0AAV7GFG9"/>
<name>A0AAV7GFG9_DENCH</name>
<dbReference type="Proteomes" id="UP000775213">
    <property type="component" value="Unassembled WGS sequence"/>
</dbReference>
<evidence type="ECO:0000313" key="2">
    <source>
        <dbReference type="Proteomes" id="UP000775213"/>
    </source>
</evidence>
<dbReference type="InterPro" id="IPR055280">
    <property type="entry name" value="TIC32"/>
</dbReference>
<accession>A0AAV7GFG9</accession>
<dbReference type="PANTHER" id="PTHR48476">
    <property type="entry name" value="SHORT-CHAIN DEHYDROGENASE TIC 32, CHLOROPLASTIC-LIKE"/>
    <property type="match status" value="1"/>
</dbReference>
<proteinExistence type="predicted"/>
<protein>
    <submittedName>
        <fullName evidence="1">Uncharacterized protein</fullName>
    </submittedName>
</protein>
<sequence length="204" mass="22858">MPYSKELQVVLVQKQLVCFLCVHIILGVRNVSADNNVKKMILKEIPIAKVDALKLYLRSMASVSKIAADFNSLNLPLYILINNAAVGMSSFILSQDGIEMNFATKHIGHFLLTNLLLENMKVTASKSAMEERIVIIASEAYKLSYCQGIRFDKINEKFEFNGFAAYGLEADSFVQNSLLWCNAKGCLESACKLFDELTEKNLFL</sequence>
<dbReference type="EMBL" id="JAGFBR010000015">
    <property type="protein sequence ID" value="KAH0454836.1"/>
    <property type="molecule type" value="Genomic_DNA"/>
</dbReference>
<organism evidence="1 2">
    <name type="scientific">Dendrobium chrysotoxum</name>
    <name type="common">Orchid</name>
    <dbReference type="NCBI Taxonomy" id="161865"/>
    <lineage>
        <taxon>Eukaryota</taxon>
        <taxon>Viridiplantae</taxon>
        <taxon>Streptophyta</taxon>
        <taxon>Embryophyta</taxon>
        <taxon>Tracheophyta</taxon>
        <taxon>Spermatophyta</taxon>
        <taxon>Magnoliopsida</taxon>
        <taxon>Liliopsida</taxon>
        <taxon>Asparagales</taxon>
        <taxon>Orchidaceae</taxon>
        <taxon>Epidendroideae</taxon>
        <taxon>Malaxideae</taxon>
        <taxon>Dendrobiinae</taxon>
        <taxon>Dendrobium</taxon>
    </lineage>
</organism>
<dbReference type="InterPro" id="IPR036291">
    <property type="entry name" value="NAD(P)-bd_dom_sf"/>
</dbReference>
<dbReference type="SUPFAM" id="SSF51735">
    <property type="entry name" value="NAD(P)-binding Rossmann-fold domains"/>
    <property type="match status" value="1"/>
</dbReference>
<keyword evidence="2" id="KW-1185">Reference proteome</keyword>
<evidence type="ECO:0000313" key="1">
    <source>
        <dbReference type="EMBL" id="KAH0454836.1"/>
    </source>
</evidence>
<dbReference type="Gene3D" id="3.40.50.720">
    <property type="entry name" value="NAD(P)-binding Rossmann-like Domain"/>
    <property type="match status" value="1"/>
</dbReference>
<reference evidence="1 2" key="1">
    <citation type="journal article" date="2021" name="Hortic Res">
        <title>Chromosome-scale assembly of the Dendrobium chrysotoxum genome enhances the understanding of orchid evolution.</title>
        <authorList>
            <person name="Zhang Y."/>
            <person name="Zhang G.Q."/>
            <person name="Zhang D."/>
            <person name="Liu X.D."/>
            <person name="Xu X.Y."/>
            <person name="Sun W.H."/>
            <person name="Yu X."/>
            <person name="Zhu X."/>
            <person name="Wang Z.W."/>
            <person name="Zhao X."/>
            <person name="Zhong W.Y."/>
            <person name="Chen H."/>
            <person name="Yin W.L."/>
            <person name="Huang T."/>
            <person name="Niu S.C."/>
            <person name="Liu Z.J."/>
        </authorList>
    </citation>
    <scope>NUCLEOTIDE SEQUENCE [LARGE SCALE GENOMIC DNA]</scope>
    <source>
        <strain evidence="1">Lindl</strain>
    </source>
</reference>
<gene>
    <name evidence="1" type="ORF">IEQ34_016760</name>
</gene>
<dbReference type="PANTHER" id="PTHR48476:SF1">
    <property type="entry name" value="SHORT-CHAIN DEHYDROGENASE TIC 32, CHLOROPLASTIC-LIKE"/>
    <property type="match status" value="1"/>
</dbReference>